<evidence type="ECO:0000313" key="3">
    <source>
        <dbReference type="Proteomes" id="UP000317881"/>
    </source>
</evidence>
<feature type="domain" description="Aminotransferase class V" evidence="1">
    <location>
        <begin position="30"/>
        <end position="109"/>
    </location>
</feature>
<sequence>MEEAGLFDGGEHPPATDAGRWSITHLSPVAAGAFAAALDLVERHGVAAIETAIEARVTELVEVVERAGGRVLSPADPARRAGILSFALPDYDPRVVGEALQAEGVTATVRGDSLRLSPHASTPPEVSGRVAAALESLRE</sequence>
<name>A0A4Y3VQL4_9ACTN</name>
<comment type="caution">
    <text evidence="2">The sequence shown here is derived from an EMBL/GenBank/DDBJ whole genome shotgun (WGS) entry which is preliminary data.</text>
</comment>
<reference evidence="2 3" key="1">
    <citation type="submission" date="2019-06" db="EMBL/GenBank/DDBJ databases">
        <title>Whole genome shotgun sequence of Streptomyces spinoverrucosus NBRC 14228.</title>
        <authorList>
            <person name="Hosoyama A."/>
            <person name="Uohara A."/>
            <person name="Ohji S."/>
            <person name="Ichikawa N."/>
        </authorList>
    </citation>
    <scope>NUCLEOTIDE SEQUENCE [LARGE SCALE GENOMIC DNA]</scope>
    <source>
        <strain evidence="2 3">NBRC 14228</strain>
    </source>
</reference>
<evidence type="ECO:0000259" key="1">
    <source>
        <dbReference type="Pfam" id="PF00266"/>
    </source>
</evidence>
<dbReference type="Gene3D" id="3.90.1150.10">
    <property type="entry name" value="Aspartate Aminotransferase, domain 1"/>
    <property type="match status" value="1"/>
</dbReference>
<keyword evidence="3" id="KW-1185">Reference proteome</keyword>
<accession>A0A4Y3VQL4</accession>
<dbReference type="AlphaFoldDB" id="A0A4Y3VQL4"/>
<dbReference type="Gene3D" id="3.40.640.10">
    <property type="entry name" value="Type I PLP-dependent aspartate aminotransferase-like (Major domain)"/>
    <property type="match status" value="1"/>
</dbReference>
<dbReference type="InterPro" id="IPR000192">
    <property type="entry name" value="Aminotrans_V_dom"/>
</dbReference>
<gene>
    <name evidence="2" type="ORF">SSP24_56450</name>
</gene>
<dbReference type="Pfam" id="PF00266">
    <property type="entry name" value="Aminotran_5"/>
    <property type="match status" value="1"/>
</dbReference>
<protein>
    <recommendedName>
        <fullName evidence="1">Aminotransferase class V domain-containing protein</fullName>
    </recommendedName>
</protein>
<dbReference type="InterPro" id="IPR015422">
    <property type="entry name" value="PyrdxlP-dep_Trfase_small"/>
</dbReference>
<dbReference type="Proteomes" id="UP000317881">
    <property type="component" value="Unassembled WGS sequence"/>
</dbReference>
<dbReference type="EMBL" id="BJND01000045">
    <property type="protein sequence ID" value="GEC07990.1"/>
    <property type="molecule type" value="Genomic_DNA"/>
</dbReference>
<dbReference type="SUPFAM" id="SSF53383">
    <property type="entry name" value="PLP-dependent transferases"/>
    <property type="match status" value="1"/>
</dbReference>
<dbReference type="InterPro" id="IPR015421">
    <property type="entry name" value="PyrdxlP-dep_Trfase_major"/>
</dbReference>
<organism evidence="2 3">
    <name type="scientific">Streptomyces spinoverrucosus</name>
    <dbReference type="NCBI Taxonomy" id="284043"/>
    <lineage>
        <taxon>Bacteria</taxon>
        <taxon>Bacillati</taxon>
        <taxon>Actinomycetota</taxon>
        <taxon>Actinomycetes</taxon>
        <taxon>Kitasatosporales</taxon>
        <taxon>Streptomycetaceae</taxon>
        <taxon>Streptomyces</taxon>
    </lineage>
</organism>
<proteinExistence type="predicted"/>
<dbReference type="InterPro" id="IPR015424">
    <property type="entry name" value="PyrdxlP-dep_Trfase"/>
</dbReference>
<evidence type="ECO:0000313" key="2">
    <source>
        <dbReference type="EMBL" id="GEC07990.1"/>
    </source>
</evidence>